<dbReference type="InterPro" id="IPR036388">
    <property type="entry name" value="WH-like_DNA-bd_sf"/>
</dbReference>
<evidence type="ECO:0008006" key="5">
    <source>
        <dbReference type="Google" id="ProtNLM"/>
    </source>
</evidence>
<dbReference type="PANTHER" id="PTHR10804">
    <property type="entry name" value="PROTEASE FAMILY M24 METHIONYL AMINOPEPTIDASE, AMINOPEPTIDASE P"/>
    <property type="match status" value="1"/>
</dbReference>
<accession>A0A317W181</accession>
<dbReference type="FunFam" id="1.10.10.10:FF:000029">
    <property type="entry name" value="Proliferation-associated 2G4, a"/>
    <property type="match status" value="1"/>
</dbReference>
<dbReference type="GeneID" id="37065662"/>
<dbReference type="VEuPathDB" id="FungiDB:BO70DRAFT_362870"/>
<dbReference type="STRING" id="1448321.A0A317W181"/>
<dbReference type="AlphaFoldDB" id="A0A317W181"/>
<name>A0A317W181_9EURO</name>
<keyword evidence="4" id="KW-1185">Reference proteome</keyword>
<dbReference type="SUPFAM" id="SSF55920">
    <property type="entry name" value="Creatinase/aminopeptidase"/>
    <property type="match status" value="1"/>
</dbReference>
<dbReference type="PANTHER" id="PTHR10804:SF11">
    <property type="entry name" value="PROLIFERATION-ASSOCIATED PROTEIN 2G4"/>
    <property type="match status" value="1"/>
</dbReference>
<dbReference type="InterPro" id="IPR047113">
    <property type="entry name" value="PA2G4/ARX1"/>
</dbReference>
<comment type="similarity">
    <text evidence="1">Belongs to the peptidase M24 family.</text>
</comment>
<sequence>MVVVADSNSPSDVVTGREADLIHATHYANELLLRLMVPPGLLASGTEEEKKKAAAERAPTQTQITQLIEKVAKVYGCNVVENTTSWQFERNEIESEKKIILAPGAGVKGEGIPDVGEVWGVELGLSLGSGKVKTLPLRATLHRRTTTTYILKRESSRKTLSEAVKKFGTFPFSLRQLDDERAAKVGAVECVRGGVLRQYEPAGDADNAPVSRVLTTIAITKNGITRLAAPTTPDLSKFQTDKKIEDEEILKILERPLSKSTGSKKNKNNKKKTAAKKADE</sequence>
<dbReference type="SUPFAM" id="SSF46785">
    <property type="entry name" value="Winged helix' DNA-binding domain"/>
    <property type="match status" value="1"/>
</dbReference>
<reference evidence="3 4" key="1">
    <citation type="submission" date="2016-12" db="EMBL/GenBank/DDBJ databases">
        <title>The genomes of Aspergillus section Nigri reveals drivers in fungal speciation.</title>
        <authorList>
            <consortium name="DOE Joint Genome Institute"/>
            <person name="Vesth T.C."/>
            <person name="Nybo J."/>
            <person name="Theobald S."/>
            <person name="Brandl J."/>
            <person name="Frisvad J.C."/>
            <person name="Nielsen K.F."/>
            <person name="Lyhne E.K."/>
            <person name="Kogle M.E."/>
            <person name="Kuo A."/>
            <person name="Riley R."/>
            <person name="Clum A."/>
            <person name="Nolan M."/>
            <person name="Lipzen A."/>
            <person name="Salamov A."/>
            <person name="Henrissat B."/>
            <person name="Wiebenga A."/>
            <person name="De Vries R.P."/>
            <person name="Grigoriev I.V."/>
            <person name="Mortensen U.H."/>
            <person name="Andersen M.R."/>
            <person name="Baker S.E."/>
        </authorList>
    </citation>
    <scope>NUCLEOTIDE SEQUENCE [LARGE SCALE GENOMIC DNA]</scope>
    <source>
        <strain evidence="3 4">CBS 117.55</strain>
    </source>
</reference>
<dbReference type="Proteomes" id="UP000247233">
    <property type="component" value="Unassembled WGS sequence"/>
</dbReference>
<comment type="caution">
    <text evidence="3">The sequence shown here is derived from an EMBL/GenBank/DDBJ whole genome shotgun (WGS) entry which is preliminary data.</text>
</comment>
<evidence type="ECO:0000313" key="3">
    <source>
        <dbReference type="EMBL" id="PWY79735.1"/>
    </source>
</evidence>
<evidence type="ECO:0000256" key="1">
    <source>
        <dbReference type="ARBA" id="ARBA00007319"/>
    </source>
</evidence>
<feature type="compositionally biased region" description="Basic residues" evidence="2">
    <location>
        <begin position="262"/>
        <end position="280"/>
    </location>
</feature>
<dbReference type="EMBL" id="MSFL01000015">
    <property type="protein sequence ID" value="PWY79735.1"/>
    <property type="molecule type" value="Genomic_DNA"/>
</dbReference>
<feature type="region of interest" description="Disordered" evidence="2">
    <location>
        <begin position="255"/>
        <end position="280"/>
    </location>
</feature>
<dbReference type="OrthoDB" id="5876363at2759"/>
<gene>
    <name evidence="3" type="ORF">BO70DRAFT_362870</name>
</gene>
<dbReference type="RefSeq" id="XP_025398758.1">
    <property type="nucleotide sequence ID" value="XM_025543425.1"/>
</dbReference>
<dbReference type="Gene3D" id="1.10.10.10">
    <property type="entry name" value="Winged helix-like DNA-binding domain superfamily/Winged helix DNA-binding domain"/>
    <property type="match status" value="1"/>
</dbReference>
<dbReference type="InterPro" id="IPR036005">
    <property type="entry name" value="Creatinase/aminopeptidase-like"/>
</dbReference>
<dbReference type="InterPro" id="IPR036390">
    <property type="entry name" value="WH_DNA-bd_sf"/>
</dbReference>
<evidence type="ECO:0000256" key="2">
    <source>
        <dbReference type="SAM" id="MobiDB-lite"/>
    </source>
</evidence>
<organism evidence="3 4">
    <name type="scientific">Aspergillus heteromorphus CBS 117.55</name>
    <dbReference type="NCBI Taxonomy" id="1448321"/>
    <lineage>
        <taxon>Eukaryota</taxon>
        <taxon>Fungi</taxon>
        <taxon>Dikarya</taxon>
        <taxon>Ascomycota</taxon>
        <taxon>Pezizomycotina</taxon>
        <taxon>Eurotiomycetes</taxon>
        <taxon>Eurotiomycetidae</taxon>
        <taxon>Eurotiales</taxon>
        <taxon>Aspergillaceae</taxon>
        <taxon>Aspergillus</taxon>
        <taxon>Aspergillus subgen. Circumdati</taxon>
    </lineage>
</organism>
<dbReference type="Gene3D" id="3.90.230.10">
    <property type="entry name" value="Creatinase/methionine aminopeptidase superfamily"/>
    <property type="match status" value="1"/>
</dbReference>
<proteinExistence type="inferred from homology"/>
<protein>
    <recommendedName>
        <fullName evidence="5">Curved DNA-binding protein</fullName>
    </recommendedName>
</protein>
<evidence type="ECO:0000313" key="4">
    <source>
        <dbReference type="Proteomes" id="UP000247233"/>
    </source>
</evidence>